<dbReference type="Gene3D" id="3.40.640.10">
    <property type="entry name" value="Type I PLP-dependent aspartate aminotransferase-like (Major domain)"/>
    <property type="match status" value="1"/>
</dbReference>
<dbReference type="PANTHER" id="PTHR43795">
    <property type="entry name" value="BIFUNCTIONAL ASPARTATE AMINOTRANSFERASE AND GLUTAMATE/ASPARTATE-PREPHENATE AMINOTRANSFERASE-RELATED"/>
    <property type="match status" value="1"/>
</dbReference>
<dbReference type="EMBL" id="JASJQH010007549">
    <property type="protein sequence ID" value="KAK9704542.1"/>
    <property type="molecule type" value="Genomic_DNA"/>
</dbReference>
<dbReference type="Proteomes" id="UP001479436">
    <property type="component" value="Unassembled WGS sequence"/>
</dbReference>
<gene>
    <name evidence="3" type="ORF">K7432_010122</name>
</gene>
<keyword evidence="1" id="KW-0663">Pyridoxal phosphate</keyword>
<organism evidence="3 4">
    <name type="scientific">Basidiobolus ranarum</name>
    <dbReference type="NCBI Taxonomy" id="34480"/>
    <lineage>
        <taxon>Eukaryota</taxon>
        <taxon>Fungi</taxon>
        <taxon>Fungi incertae sedis</taxon>
        <taxon>Zoopagomycota</taxon>
        <taxon>Entomophthoromycotina</taxon>
        <taxon>Basidiobolomycetes</taxon>
        <taxon>Basidiobolales</taxon>
        <taxon>Basidiobolaceae</taxon>
        <taxon>Basidiobolus</taxon>
    </lineage>
</organism>
<keyword evidence="4" id="KW-1185">Reference proteome</keyword>
<dbReference type="InterPro" id="IPR004839">
    <property type="entry name" value="Aminotransferase_I/II_large"/>
</dbReference>
<protein>
    <recommendedName>
        <fullName evidence="2">Aminotransferase class I/classII large domain-containing protein</fullName>
    </recommendedName>
</protein>
<evidence type="ECO:0000259" key="2">
    <source>
        <dbReference type="Pfam" id="PF00155"/>
    </source>
</evidence>
<dbReference type="InterPro" id="IPR015421">
    <property type="entry name" value="PyrdxlP-dep_Trfase_major"/>
</dbReference>
<dbReference type="PANTHER" id="PTHR43795:SF39">
    <property type="entry name" value="AMINOTRANSFERASE CLASS I_CLASSII DOMAIN-CONTAINING PROTEIN"/>
    <property type="match status" value="1"/>
</dbReference>
<proteinExistence type="predicted"/>
<sequence length="454" mass="50871">MTCTPQLSKRSQLAKNIPTPLIKGTTRFAQNSYDPIENPSGIVSLGVAENSLMHEDLSKRLSTLMTFKKKLLCYGTYYGSEELRKCVASLFNRNLHPTKPISSKHLTIHNGAGPALDQLTFALCDPGDGILITTPYYGGFDFDFVAKAQARLIPVELQETSPFEMDHILKLEIAVNEARSKNIPVKVLCICNPHNPLGECYPVEVLEELLRFANRNGLHVISDEIYALSAFNEVDQTPFVSVYSLPNLEALIDPKLVHLVWSFSKDFCANGLRVGVVLSPYNSELIEALQSVALFTSISTTTDSLMCSLLKDEKWMDWFVAENKQRLLRSYQRLTSFCDQHNIKFRPSSAGHFVWFDFRDEVQMLTTSDSKDAELLLWNAFITQGVYTAFGDAFHSEVSGYFRVTFALPWDMLQIGLNRMLSVLDSIRSSSKSQIVANPGLTETPLVASIVKSQ</sequence>
<name>A0ABR2VWE9_9FUNG</name>
<evidence type="ECO:0000256" key="1">
    <source>
        <dbReference type="ARBA" id="ARBA00022898"/>
    </source>
</evidence>
<reference evidence="3 4" key="1">
    <citation type="submission" date="2023-04" db="EMBL/GenBank/DDBJ databases">
        <title>Genome of Basidiobolus ranarum AG-B5.</title>
        <authorList>
            <person name="Stajich J.E."/>
            <person name="Carter-House D."/>
            <person name="Gryganskyi A."/>
        </authorList>
    </citation>
    <scope>NUCLEOTIDE SEQUENCE [LARGE SCALE GENOMIC DNA]</scope>
    <source>
        <strain evidence="3 4">AG-B5</strain>
    </source>
</reference>
<dbReference type="Pfam" id="PF00155">
    <property type="entry name" value="Aminotran_1_2"/>
    <property type="match status" value="1"/>
</dbReference>
<accession>A0ABR2VWE9</accession>
<dbReference type="SUPFAM" id="SSF53383">
    <property type="entry name" value="PLP-dependent transferases"/>
    <property type="match status" value="1"/>
</dbReference>
<dbReference type="InterPro" id="IPR015422">
    <property type="entry name" value="PyrdxlP-dep_Trfase_small"/>
</dbReference>
<comment type="caution">
    <text evidence="3">The sequence shown here is derived from an EMBL/GenBank/DDBJ whole genome shotgun (WGS) entry which is preliminary data.</text>
</comment>
<dbReference type="InterPro" id="IPR050478">
    <property type="entry name" value="Ethylene_sulfur-biosynth"/>
</dbReference>
<feature type="domain" description="Aminotransferase class I/classII large" evidence="2">
    <location>
        <begin position="68"/>
        <end position="415"/>
    </location>
</feature>
<dbReference type="Gene3D" id="3.90.1150.10">
    <property type="entry name" value="Aspartate Aminotransferase, domain 1"/>
    <property type="match status" value="1"/>
</dbReference>
<dbReference type="PRINTS" id="PR00753">
    <property type="entry name" value="ACCSYNTHASE"/>
</dbReference>
<dbReference type="CDD" id="cd00609">
    <property type="entry name" value="AAT_like"/>
    <property type="match status" value="1"/>
</dbReference>
<dbReference type="InterPro" id="IPR015424">
    <property type="entry name" value="PyrdxlP-dep_Trfase"/>
</dbReference>
<evidence type="ECO:0000313" key="3">
    <source>
        <dbReference type="EMBL" id="KAK9704542.1"/>
    </source>
</evidence>
<evidence type="ECO:0000313" key="4">
    <source>
        <dbReference type="Proteomes" id="UP001479436"/>
    </source>
</evidence>